<evidence type="ECO:0000259" key="14">
    <source>
        <dbReference type="PROSITE" id="PS50095"/>
    </source>
</evidence>
<evidence type="ECO:0000256" key="6">
    <source>
        <dbReference type="ARBA" id="ARBA00022737"/>
    </source>
</evidence>
<keyword evidence="3 12" id="KW-0812">Transmembrane</keyword>
<evidence type="ECO:0000256" key="4">
    <source>
        <dbReference type="ARBA" id="ARBA00022729"/>
    </source>
</evidence>
<keyword evidence="10" id="KW-0325">Glycoprotein</keyword>
<dbReference type="Pfam" id="PF08016">
    <property type="entry name" value="PKD_channel"/>
    <property type="match status" value="1"/>
</dbReference>
<feature type="domain" description="SUEL-type lectin" evidence="15">
    <location>
        <begin position="219"/>
        <end position="310"/>
    </location>
</feature>
<reference evidence="16 17" key="1">
    <citation type="journal article" date="2018" name="G3 (Bethesda)">
        <title>A High-Quality Reference Genome for the Invasive Mosquitofish Gambusia affinis Using a Chicago Library.</title>
        <authorList>
            <person name="Hoffberg S.L."/>
            <person name="Troendle N.J."/>
            <person name="Glenn T.C."/>
            <person name="Mahmud O."/>
            <person name="Louha S."/>
            <person name="Chalopin D."/>
            <person name="Bennetzen J.L."/>
            <person name="Mauricio R."/>
        </authorList>
    </citation>
    <scope>NUCLEOTIDE SEQUENCE [LARGE SCALE GENOMIC DNA]</scope>
    <source>
        <strain evidence="16">NE01/NJP1002.9</strain>
        <tissue evidence="16">Muscle</tissue>
    </source>
</reference>
<dbReference type="CDD" id="cd00037">
    <property type="entry name" value="CLECT"/>
    <property type="match status" value="1"/>
</dbReference>
<dbReference type="InterPro" id="IPR001304">
    <property type="entry name" value="C-type_lectin-like"/>
</dbReference>
<dbReference type="EMBL" id="NHOQ01000293">
    <property type="protein sequence ID" value="PWA31243.1"/>
    <property type="molecule type" value="Genomic_DNA"/>
</dbReference>
<comment type="subcellular location">
    <subcellularLocation>
        <location evidence="1">Membrane</location>
        <topology evidence="1">Multi-pass membrane protein</topology>
    </subcellularLocation>
</comment>
<sequence length="2185" mass="245618">MAMVRLEERGITFVPFFISEVKPFNYIKRIESFFVVVIKWTKEKDEEVKMGQMCWAVLHMLVLLTLCCQLSIENNVGVAVSCPQDQTVFQGSCFELVGQQLPFHRAEDWCEERGGHLAYIPDKETQNFFERHLDPQKDIWLGLAPSGTPKPQFSVNEEGPPLSWLDGSPLTFSKWQSVPQPDAACGFILRHSGFHWKATKDCNKSMHFICQFEPGRRIACLGHNTTLQCESGQVLMIDGAVFGRNNIHYCRPRFYTPTFMQHRCSRVDVAASIRAHCKEHQICRISEVMGSFDDLCPEQKSYLTVDYHCKDGTNVAYRIQINDRLLGGLHVIGGNIPHNVTLSPEAVKQLGPGCHKLTLYASNLVTFPVVSSDLQVCVLEELAGLRASLLKETDDCSGSGFITLEVSLDRGEPILLLISLTGENGSFSETREMSTRRDVFQISHPIQEKHLLCSKNGEVRILYLPVGDSSAGNKLLITATAKNRSYEVSTTLTTQVLDVAADSSSVDGLDSAVLNAVDKLKSEGLLSAVSIGELFNNVAENLNGKTDKSEKEDRQELRQKMLDLMIGIVNESPAQTPEETQVVARGLTSLIQKDDELSLSAQIDAAALFANLSLSVLDMNVSTAEDKENVITAASVIVEGVGMILEYSSNKNISDALLAALGIIQSTLLKTMTVNEGPIIIQKPSISLFVNRVNPESLHKESISANLSSQPTFSLPQLSSDMFPSDEPVDVRMLSLDKNPFSWNKKGNISGLIGGLSLTKQDGSGIPVENLNEDIEILLPRPAGEQVNTSVLDLGNSSTTAIDVPSADSTLLLKMVPSVDPLPFKLFLGYMDYPTDTKYVAMTEMPLPGTTQEERYTWLLNPTNLKGNTGLHYLVVRPIVGPGVKSINATLSITPITSSCKFWNETLLDWKDSGCRVSIIIYYYEADLENTMLLTFFWDNDVCLFFKVGVKTTHLVTQCLCNHLTFFGSSFFVTPNLVDPSRTAELFATFAENPVVVCFVGALFVTYLLVVVWARRKDIKDTLKVKGTVLEDNDPIDNYRYLLCVCTGHRIGASTSSQVVVTLLGADGNSRPHHLTDPKKPVFERGAVDLFLLTTPSSLGELQGIRLWHNNSGNHPAWFVGNVLVQDLQTEQKWYILCNSWLAVDMGDCCLDKLFPVSTEMDLKKFSNLFFMKTAKDFSDGHLWFSVISRPPSSNFTCVQRVSCCFSLLLCTMLTSIMFYGIPTDPSDQVMDLGHFEFTWQQFMVGVQSSLIMFPINILIVSVFRNTRPRESSCCQRKTKKASRCQQKSSVQTTSLKSGTTISSTGSSTLDTTIKDIARILQSLSETTKCNIPSVKSEFGSGKETDINAVLAEVEEILKQNTKCSNDTQTKTQCQLSAEGIEQKSSKIQHLYRQMCNLEKELSLMDPSSFPDPHSFNKALKQVQGLKSYLEDQLFTSSHLDLDEPKHEKFVSEHDTSNDDGVLKKKPQHLGFLPWWFIFVGWLLVIGTSFVSGYFTMLYGLKFGKERSISWLVSMIISFFQSLLFIQPLKVICLAVFFALVIKRVDEEDFQNVVFEKGDQKDKQTCHWDYHLYEPPPPADIERMKRNKIMEQKAFALLSEILIYMGFMWMLLVVAYGQRDPNAFLLKQHIKNSFSDSVPDTMTLQDVFTWANTTLLQNLFGEYPGFITDGNSKLVGNARVRQLRVQQNSCQIAGFMLGLVPDCHAPYSWETEDTGSYDAGWNHSVKNNISESASSPWMYQTEAELRSLPVWGRLVLYRGGGFVAELGPDIQNASSTLEYLFHNKWLDKYTRAVFVEFTVYNANVNLFCIVTLLMETSAVGAFQFYSDLQAIRLYPSTGGLYLFVMASEIIYLLFILYYMFKQAKLLKQHRWLYLKNKWILLELSIILLSWSATAVFIQRTLLGNRDMKFYQNHKDKFASFHETAAADSVLQYLVAFLVLLSTIKLWHLLRLNPKINLITAALHRAWNDISSFLLIIGITLVAYSVASNVIYGWKISSYKTFFDSLLTIISLQLGIFNYDEVLDSYPVLGGLLFGSCIVFMTFVVLNLFISVILVSLNLEQMYHKPSEEEEIVDLLLKKLCNLFGFRYKSEKDPMEPDREGSSNLTLNKNRNILTNASVEDNIYQKNQAFLAKSAFFMVKCSLINTSDPFNNLPFNKANLYFLFVNFMIMAAFHPRCKIQLQNATL</sequence>
<evidence type="ECO:0000256" key="3">
    <source>
        <dbReference type="ARBA" id="ARBA00022692"/>
    </source>
</evidence>
<evidence type="ECO:0000256" key="12">
    <source>
        <dbReference type="SAM" id="Phobius"/>
    </source>
</evidence>
<dbReference type="InterPro" id="IPR043159">
    <property type="entry name" value="Lectin_gal-bd_sf"/>
</dbReference>
<feature type="transmembrane region" description="Helical" evidence="12">
    <location>
        <begin position="1202"/>
        <end position="1222"/>
    </location>
</feature>
<dbReference type="PROSITE" id="PS50228">
    <property type="entry name" value="SUEL_LECTIN"/>
    <property type="match status" value="1"/>
</dbReference>
<keyword evidence="6" id="KW-0677">Repeat</keyword>
<dbReference type="Pfam" id="PF00059">
    <property type="entry name" value="Lectin_C"/>
    <property type="match status" value="1"/>
</dbReference>
<evidence type="ECO:0000259" key="15">
    <source>
        <dbReference type="PROSITE" id="PS50228"/>
    </source>
</evidence>
<dbReference type="SMART" id="SM00308">
    <property type="entry name" value="LH2"/>
    <property type="match status" value="1"/>
</dbReference>
<keyword evidence="17" id="KW-1185">Reference proteome</keyword>
<dbReference type="GO" id="GO:0030246">
    <property type="term" value="F:carbohydrate binding"/>
    <property type="evidence" value="ECO:0007669"/>
    <property type="project" value="UniProtKB-KW"/>
</dbReference>
<dbReference type="Gene3D" id="3.10.100.10">
    <property type="entry name" value="Mannose-Binding Protein A, subunit A"/>
    <property type="match status" value="1"/>
</dbReference>
<dbReference type="GO" id="GO:0050982">
    <property type="term" value="P:detection of mechanical stimulus"/>
    <property type="evidence" value="ECO:0007669"/>
    <property type="project" value="TreeGrafter"/>
</dbReference>
<dbReference type="InterPro" id="IPR001024">
    <property type="entry name" value="PLAT/LH2_dom"/>
</dbReference>
<dbReference type="InterPro" id="IPR000922">
    <property type="entry name" value="Lectin_gal-bd_dom"/>
</dbReference>
<evidence type="ECO:0000256" key="10">
    <source>
        <dbReference type="ARBA" id="ARBA00023180"/>
    </source>
</evidence>
<feature type="transmembrane region" description="Helical" evidence="12">
    <location>
        <begin position="1509"/>
        <end position="1542"/>
    </location>
</feature>
<dbReference type="STRING" id="33528.ENSGAFP00000027095"/>
<comment type="similarity">
    <text evidence="2">Belongs to the polycystin family.</text>
</comment>
<dbReference type="FunFam" id="1.10.287.70:FF:000086">
    <property type="entry name" value="Polycystic kidney disease 2"/>
    <property type="match status" value="1"/>
</dbReference>
<dbReference type="InterPro" id="IPR016187">
    <property type="entry name" value="CTDL_fold"/>
</dbReference>
<evidence type="ECO:0000256" key="5">
    <source>
        <dbReference type="ARBA" id="ARBA00022734"/>
    </source>
</evidence>
<comment type="caution">
    <text evidence="11">Lacks conserved residue(s) required for the propagation of feature annotation.</text>
</comment>
<organism evidence="16 17">
    <name type="scientific">Gambusia affinis</name>
    <name type="common">Western mosquitofish</name>
    <name type="synonym">Heterandria affinis</name>
    <dbReference type="NCBI Taxonomy" id="33528"/>
    <lineage>
        <taxon>Eukaryota</taxon>
        <taxon>Metazoa</taxon>
        <taxon>Chordata</taxon>
        <taxon>Craniata</taxon>
        <taxon>Vertebrata</taxon>
        <taxon>Euteleostomi</taxon>
        <taxon>Actinopterygii</taxon>
        <taxon>Neopterygii</taxon>
        <taxon>Teleostei</taxon>
        <taxon>Neoteleostei</taxon>
        <taxon>Acanthomorphata</taxon>
        <taxon>Ovalentaria</taxon>
        <taxon>Atherinomorphae</taxon>
        <taxon>Cyprinodontiformes</taxon>
        <taxon>Poeciliidae</taxon>
        <taxon>Poeciliinae</taxon>
        <taxon>Gambusia</taxon>
    </lineage>
</organism>
<evidence type="ECO:0000256" key="8">
    <source>
        <dbReference type="ARBA" id="ARBA00023136"/>
    </source>
</evidence>
<name>A0A315W5D9_GAMAF</name>
<evidence type="ECO:0000313" key="17">
    <source>
        <dbReference type="Proteomes" id="UP000250572"/>
    </source>
</evidence>
<dbReference type="FunFam" id="2.60.60.20:FF:000008">
    <property type="entry name" value="Polycystic kidney disease 1-like 2, isoform CRA_a"/>
    <property type="match status" value="1"/>
</dbReference>
<dbReference type="GO" id="GO:0005262">
    <property type="term" value="F:calcium channel activity"/>
    <property type="evidence" value="ECO:0007669"/>
    <property type="project" value="TreeGrafter"/>
</dbReference>
<dbReference type="CDD" id="cd01752">
    <property type="entry name" value="PLAT_polycystin"/>
    <property type="match status" value="1"/>
</dbReference>
<dbReference type="InterPro" id="IPR016186">
    <property type="entry name" value="C-type_lectin-like/link_sf"/>
</dbReference>
<dbReference type="PROSITE" id="PS50095">
    <property type="entry name" value="PLAT"/>
    <property type="match status" value="1"/>
</dbReference>
<feature type="transmembrane region" description="Helical" evidence="12">
    <location>
        <begin position="1473"/>
        <end position="1497"/>
    </location>
</feature>
<gene>
    <name evidence="16" type="ORF">CCH79_00002977</name>
</gene>
<evidence type="ECO:0000256" key="2">
    <source>
        <dbReference type="ARBA" id="ARBA00007200"/>
    </source>
</evidence>
<dbReference type="PRINTS" id="PR00500">
    <property type="entry name" value="POLYCYSTIN1"/>
</dbReference>
<dbReference type="Gene3D" id="2.60.120.740">
    <property type="match status" value="1"/>
</dbReference>
<feature type="transmembrane region" description="Helical" evidence="12">
    <location>
        <begin position="1594"/>
        <end position="1617"/>
    </location>
</feature>
<feature type="transmembrane region" description="Helical" evidence="12">
    <location>
        <begin position="2030"/>
        <end position="2056"/>
    </location>
</feature>
<keyword evidence="5" id="KW-0430">Lectin</keyword>
<feature type="transmembrane region" description="Helical" evidence="12">
    <location>
        <begin position="1838"/>
        <end position="1858"/>
    </location>
</feature>
<dbReference type="PROSITE" id="PS50041">
    <property type="entry name" value="C_TYPE_LECTIN_2"/>
    <property type="match status" value="1"/>
</dbReference>
<dbReference type="SUPFAM" id="SSF49723">
    <property type="entry name" value="Lipase/lipooxygenase domain (PLAT/LH2 domain)"/>
    <property type="match status" value="1"/>
</dbReference>
<dbReference type="Pfam" id="PF20519">
    <property type="entry name" value="Polycystin_dom"/>
    <property type="match status" value="1"/>
</dbReference>
<feature type="domain" description="C-type lectin" evidence="13">
    <location>
        <begin position="89"/>
        <end position="211"/>
    </location>
</feature>
<protein>
    <recommendedName>
        <fullName evidence="18">PLAT domain-containing protein</fullName>
    </recommendedName>
</protein>
<dbReference type="Pfam" id="PF02140">
    <property type="entry name" value="SUEL_Lectin"/>
    <property type="match status" value="1"/>
</dbReference>
<dbReference type="Gene3D" id="1.10.287.70">
    <property type="match status" value="1"/>
</dbReference>
<dbReference type="PANTHER" id="PTHR10877">
    <property type="entry name" value="POLYCYSTIN FAMILY MEMBER"/>
    <property type="match status" value="1"/>
</dbReference>
<dbReference type="Pfam" id="PF01477">
    <property type="entry name" value="PLAT"/>
    <property type="match status" value="1"/>
</dbReference>
<evidence type="ECO:0000313" key="16">
    <source>
        <dbReference type="EMBL" id="PWA31243.1"/>
    </source>
</evidence>
<feature type="transmembrane region" description="Helical" evidence="12">
    <location>
        <begin position="1242"/>
        <end position="1264"/>
    </location>
</feature>
<evidence type="ECO:0000256" key="1">
    <source>
        <dbReference type="ARBA" id="ARBA00004141"/>
    </source>
</evidence>
<dbReference type="Gene3D" id="2.60.60.20">
    <property type="entry name" value="PLAT/LH2 domain"/>
    <property type="match status" value="1"/>
</dbReference>
<evidence type="ECO:0000259" key="13">
    <source>
        <dbReference type="PROSITE" id="PS50041"/>
    </source>
</evidence>
<dbReference type="InterPro" id="IPR046791">
    <property type="entry name" value="Polycystin_dom"/>
</dbReference>
<feature type="transmembrane region" description="Helical" evidence="12">
    <location>
        <begin position="1969"/>
        <end position="1993"/>
    </location>
</feature>
<evidence type="ECO:0000256" key="7">
    <source>
        <dbReference type="ARBA" id="ARBA00022989"/>
    </source>
</evidence>
<dbReference type="InterPro" id="IPR051223">
    <property type="entry name" value="Polycystin"/>
</dbReference>
<dbReference type="CDD" id="cd22831">
    <property type="entry name" value="Gal_Rha_Lectin_PKD1L2"/>
    <property type="match status" value="1"/>
</dbReference>
<proteinExistence type="inferred from homology"/>
<keyword evidence="7 12" id="KW-1133">Transmembrane helix</keyword>
<feature type="transmembrane region" description="Helical" evidence="12">
    <location>
        <begin position="994"/>
        <end position="1014"/>
    </location>
</feature>
<comment type="caution">
    <text evidence="16">The sequence shown here is derived from an EMBL/GenBank/DDBJ whole genome shotgun (WGS) entry which is preliminary data.</text>
</comment>
<dbReference type="SMART" id="SM00034">
    <property type="entry name" value="CLECT"/>
    <property type="match status" value="1"/>
</dbReference>
<feature type="domain" description="PLAT" evidence="14">
    <location>
        <begin position="1039"/>
        <end position="1156"/>
    </location>
</feature>
<feature type="transmembrane region" description="Helical" evidence="12">
    <location>
        <begin position="1929"/>
        <end position="1949"/>
    </location>
</feature>
<evidence type="ECO:0000256" key="9">
    <source>
        <dbReference type="ARBA" id="ARBA00023157"/>
    </source>
</evidence>
<dbReference type="Proteomes" id="UP000250572">
    <property type="component" value="Unassembled WGS sequence"/>
</dbReference>
<keyword evidence="4" id="KW-0732">Signal</keyword>
<accession>A0A315W5D9</accession>
<evidence type="ECO:0000256" key="11">
    <source>
        <dbReference type="PROSITE-ProRule" id="PRU00152"/>
    </source>
</evidence>
<dbReference type="SUPFAM" id="SSF56436">
    <property type="entry name" value="C-type lectin-like"/>
    <property type="match status" value="1"/>
</dbReference>
<dbReference type="InterPro" id="IPR000434">
    <property type="entry name" value="PC1"/>
</dbReference>
<dbReference type="InterPro" id="IPR013122">
    <property type="entry name" value="PKD1_2_channel"/>
</dbReference>
<evidence type="ECO:0008006" key="18">
    <source>
        <dbReference type="Google" id="ProtNLM"/>
    </source>
</evidence>
<dbReference type="InterPro" id="IPR042060">
    <property type="entry name" value="PLAT_polycystin1"/>
</dbReference>
<dbReference type="PANTHER" id="PTHR10877:SF134">
    <property type="entry name" value="POLYCYSTIN-1-LIKE PROTEIN 2"/>
    <property type="match status" value="1"/>
</dbReference>
<keyword evidence="9" id="KW-1015">Disulfide bond</keyword>
<dbReference type="GO" id="GO:0016020">
    <property type="term" value="C:membrane"/>
    <property type="evidence" value="ECO:0007669"/>
    <property type="project" value="UniProtKB-SubCell"/>
</dbReference>
<keyword evidence="8 12" id="KW-0472">Membrane</keyword>
<dbReference type="InterPro" id="IPR036392">
    <property type="entry name" value="PLAT/LH2_dom_sf"/>
</dbReference>
<feature type="transmembrane region" description="Helical" evidence="12">
    <location>
        <begin position="1878"/>
        <end position="1897"/>
    </location>
</feature>